<keyword evidence="2" id="KW-1185">Reference proteome</keyword>
<evidence type="ECO:0008006" key="3">
    <source>
        <dbReference type="Google" id="ProtNLM"/>
    </source>
</evidence>
<sequence length="99" mass="11262">MKDICKNDKSFEVDFEVYLRGFDGETKDLLGVDATEGKLPPLTEQKAIADYLNTKTAQIDQIIQTINTQIEKLKELRKTLIIIISKDNPPALNYTSKFL</sequence>
<accession>A0A8J7KYR3</accession>
<protein>
    <recommendedName>
        <fullName evidence="3">Type I restriction modification DNA specificity domain-containing protein</fullName>
    </recommendedName>
</protein>
<dbReference type="Proteomes" id="UP000599391">
    <property type="component" value="Unassembled WGS sequence"/>
</dbReference>
<evidence type="ECO:0000313" key="2">
    <source>
        <dbReference type="Proteomes" id="UP000599391"/>
    </source>
</evidence>
<name>A0A8J7KYR3_9CYAN</name>
<dbReference type="EMBL" id="JAECZB010000005">
    <property type="protein sequence ID" value="MBH8551544.1"/>
    <property type="molecule type" value="Genomic_DNA"/>
</dbReference>
<comment type="caution">
    <text evidence="1">The sequence shown here is derived from an EMBL/GenBank/DDBJ whole genome shotgun (WGS) entry which is preliminary data.</text>
</comment>
<dbReference type="SUPFAM" id="SSF116734">
    <property type="entry name" value="DNA methylase specificity domain"/>
    <property type="match status" value="1"/>
</dbReference>
<reference evidence="1 2" key="1">
    <citation type="journal article" date="2021" name="Int. J. Syst. Evol. Microbiol.">
        <title>Amazonocrinis nigriterrae gen. nov., sp. nov., Atlanticothrix silvestris gen. nov., sp. nov. and Dendronalium phyllosphericum gen. nov., sp. nov., nostocacean cyanobacteria from Brazilian environments.</title>
        <authorList>
            <person name="Alvarenga D.O."/>
            <person name="Andreote A.P.D."/>
            <person name="Branco L.H.Z."/>
            <person name="Delbaje E."/>
            <person name="Cruz R.B."/>
            <person name="Varani A.M."/>
            <person name="Fiore M.F."/>
        </authorList>
    </citation>
    <scope>NUCLEOTIDE SEQUENCE [LARGE SCALE GENOMIC DNA]</scope>
    <source>
        <strain evidence="1 2">CENA357</strain>
    </source>
</reference>
<proteinExistence type="predicted"/>
<organism evidence="1 2">
    <name type="scientific">Atlanticothrix silvestris CENA357</name>
    <dbReference type="NCBI Taxonomy" id="1725252"/>
    <lineage>
        <taxon>Bacteria</taxon>
        <taxon>Bacillati</taxon>
        <taxon>Cyanobacteriota</taxon>
        <taxon>Cyanophyceae</taxon>
        <taxon>Nostocales</taxon>
        <taxon>Nodulariaceae</taxon>
        <taxon>Atlanticothrix</taxon>
        <taxon>Atlanticothrix silvestris</taxon>
    </lineage>
</organism>
<gene>
    <name evidence="1" type="ORF">I8751_03955</name>
</gene>
<dbReference type="AlphaFoldDB" id="A0A8J7KYR3"/>
<dbReference type="Gene3D" id="1.10.287.1120">
    <property type="entry name" value="Bipartite methylase S protein"/>
    <property type="match status" value="1"/>
</dbReference>
<dbReference type="RefSeq" id="WP_214437853.1">
    <property type="nucleotide sequence ID" value="NZ_JAECZB010000005.1"/>
</dbReference>
<evidence type="ECO:0000313" key="1">
    <source>
        <dbReference type="EMBL" id="MBH8551544.1"/>
    </source>
</evidence>